<dbReference type="AlphaFoldDB" id="A0A3M3Y5R7"/>
<dbReference type="GO" id="GO:0046872">
    <property type="term" value="F:metal ion binding"/>
    <property type="evidence" value="ECO:0007669"/>
    <property type="project" value="UniProtKB-KW"/>
</dbReference>
<dbReference type="PANTHER" id="PTHR43401">
    <property type="entry name" value="L-THREONINE 3-DEHYDROGENASE"/>
    <property type="match status" value="1"/>
</dbReference>
<dbReference type="InterPro" id="IPR036291">
    <property type="entry name" value="NAD(P)-bd_dom_sf"/>
</dbReference>
<dbReference type="Gene3D" id="3.40.50.720">
    <property type="entry name" value="NAD(P)-binding Rossmann-like Domain"/>
    <property type="match status" value="1"/>
</dbReference>
<dbReference type="InterPro" id="IPR013154">
    <property type="entry name" value="ADH-like_N"/>
</dbReference>
<accession>A0A3M3Y5R7</accession>
<comment type="caution">
    <text evidence="6">The sequence shown here is derived from an EMBL/GenBank/DDBJ whole genome shotgun (WGS) entry which is preliminary data.</text>
</comment>
<name>A0A3M3Y5R7_9PSED</name>
<reference evidence="6 7" key="1">
    <citation type="submission" date="2018-08" db="EMBL/GenBank/DDBJ databases">
        <title>Recombination of ecologically and evolutionarily significant loci maintains genetic cohesion in the Pseudomonas syringae species complex.</title>
        <authorList>
            <person name="Dillon M."/>
            <person name="Thakur S."/>
            <person name="Almeida R.N.D."/>
            <person name="Weir B.S."/>
            <person name="Guttman D.S."/>
        </authorList>
    </citation>
    <scope>NUCLEOTIDE SEQUENCE [LARGE SCALE GENOMIC DNA]</scope>
    <source>
        <strain evidence="6 7">ICMP 2732</strain>
    </source>
</reference>
<keyword evidence="2" id="KW-0862">Zinc</keyword>
<dbReference type="InterPro" id="IPR050129">
    <property type="entry name" value="Zn_alcohol_dh"/>
</dbReference>
<gene>
    <name evidence="6" type="ORF">ALQ36_05006</name>
</gene>
<proteinExistence type="predicted"/>
<dbReference type="InterPro" id="IPR020843">
    <property type="entry name" value="ER"/>
</dbReference>
<dbReference type="PANTHER" id="PTHR43401:SF2">
    <property type="entry name" value="L-THREONINE 3-DEHYDROGENASE"/>
    <property type="match status" value="1"/>
</dbReference>
<dbReference type="InterPro" id="IPR013149">
    <property type="entry name" value="ADH-like_C"/>
</dbReference>
<protein>
    <recommendedName>
        <fullName evidence="5">Enoyl reductase (ER) domain-containing protein</fullName>
    </recommendedName>
</protein>
<dbReference type="SUPFAM" id="SSF50129">
    <property type="entry name" value="GroES-like"/>
    <property type="match status" value="1"/>
</dbReference>
<evidence type="ECO:0000256" key="1">
    <source>
        <dbReference type="ARBA" id="ARBA00022723"/>
    </source>
</evidence>
<dbReference type="GO" id="GO:0016491">
    <property type="term" value="F:oxidoreductase activity"/>
    <property type="evidence" value="ECO:0007669"/>
    <property type="project" value="UniProtKB-KW"/>
</dbReference>
<evidence type="ECO:0000256" key="3">
    <source>
        <dbReference type="ARBA" id="ARBA00023002"/>
    </source>
</evidence>
<dbReference type="Gene3D" id="3.90.180.10">
    <property type="entry name" value="Medium-chain alcohol dehydrogenases, catalytic domain"/>
    <property type="match status" value="1"/>
</dbReference>
<feature type="region of interest" description="Disordered" evidence="4">
    <location>
        <begin position="1"/>
        <end position="36"/>
    </location>
</feature>
<sequence>MTDSGRPLRPAGRSSWARAVPAQRRRQHDHRGKRGDRRWLQHSVIHFSDARFIVMSTATERTAEQLSPIIPATMQAVVCYGPEDYRLETVDVPTPGPDEILTKVELCGICMGDIKTYRGAPSFWGDAEQPRYVKPPMIPGHEFVCRVVALGPGAEKRGVQIGDRVISEQIVPCWGCRFCNHGQYWMCQKHDLYGFQNNVQGAMAQYMIFTKEGIVHKVPDSIAPDEAILIEPLACSLHAAERANVDFDDIVVVAGVGTLGLGIIGAVRMRNPKKLIVLDMKPERAALALRMGADEVWNPAEVDVLAKIREITDGYGCDIYIEATGHHKAVNQGLAMLRKLGRFVEFSVFNDEATVDWSIIGDRKELDVLGSHLGPYMYPRAIDFIGNRKIDMRDVVTHTFALADFKEAFAVMERGDKSLKVVLEP</sequence>
<organism evidence="6 7">
    <name type="scientific">Pseudomonas syringae pv. primulae</name>
    <dbReference type="NCBI Taxonomy" id="251707"/>
    <lineage>
        <taxon>Bacteria</taxon>
        <taxon>Pseudomonadati</taxon>
        <taxon>Pseudomonadota</taxon>
        <taxon>Gammaproteobacteria</taxon>
        <taxon>Pseudomonadales</taxon>
        <taxon>Pseudomonadaceae</taxon>
        <taxon>Pseudomonas</taxon>
    </lineage>
</organism>
<dbReference type="InterPro" id="IPR011032">
    <property type="entry name" value="GroES-like_sf"/>
</dbReference>
<evidence type="ECO:0000256" key="2">
    <source>
        <dbReference type="ARBA" id="ARBA00022833"/>
    </source>
</evidence>
<dbReference type="Pfam" id="PF00107">
    <property type="entry name" value="ADH_zinc_N"/>
    <property type="match status" value="1"/>
</dbReference>
<dbReference type="SUPFAM" id="SSF51735">
    <property type="entry name" value="NAD(P)-binding Rossmann-fold domains"/>
    <property type="match status" value="1"/>
</dbReference>
<keyword evidence="1" id="KW-0479">Metal-binding</keyword>
<evidence type="ECO:0000256" key="4">
    <source>
        <dbReference type="SAM" id="MobiDB-lite"/>
    </source>
</evidence>
<evidence type="ECO:0000313" key="7">
    <source>
        <dbReference type="Proteomes" id="UP000281350"/>
    </source>
</evidence>
<dbReference type="EMBL" id="RBPY01000101">
    <property type="protein sequence ID" value="RMO77094.1"/>
    <property type="molecule type" value="Genomic_DNA"/>
</dbReference>
<evidence type="ECO:0000313" key="6">
    <source>
        <dbReference type="EMBL" id="RMO77094.1"/>
    </source>
</evidence>
<dbReference type="Pfam" id="PF08240">
    <property type="entry name" value="ADH_N"/>
    <property type="match status" value="1"/>
</dbReference>
<feature type="domain" description="Enoyl reductase (ER)" evidence="5">
    <location>
        <begin position="81"/>
        <end position="423"/>
    </location>
</feature>
<dbReference type="CDD" id="cd08256">
    <property type="entry name" value="Zn_ADH2"/>
    <property type="match status" value="1"/>
</dbReference>
<feature type="compositionally biased region" description="Basic residues" evidence="4">
    <location>
        <begin position="23"/>
        <end position="36"/>
    </location>
</feature>
<evidence type="ECO:0000259" key="5">
    <source>
        <dbReference type="SMART" id="SM00829"/>
    </source>
</evidence>
<keyword evidence="3" id="KW-0560">Oxidoreductase</keyword>
<dbReference type="Proteomes" id="UP000281350">
    <property type="component" value="Unassembled WGS sequence"/>
</dbReference>
<dbReference type="SMART" id="SM00829">
    <property type="entry name" value="PKS_ER"/>
    <property type="match status" value="1"/>
</dbReference>